<name>A0A1T3P553_9ACTN</name>
<evidence type="ECO:0000313" key="1">
    <source>
        <dbReference type="EMBL" id="OPC84206.1"/>
    </source>
</evidence>
<dbReference type="AlphaFoldDB" id="A0A1T3P553"/>
<proteinExistence type="predicted"/>
<dbReference type="Proteomes" id="UP000190037">
    <property type="component" value="Unassembled WGS sequence"/>
</dbReference>
<gene>
    <name evidence="1" type="ORF">B4N89_27680</name>
</gene>
<reference evidence="1 2" key="1">
    <citation type="submission" date="2017-03" db="EMBL/GenBank/DDBJ databases">
        <title>Draft genome sequence of Streptomyces scabrisporus NF3, endophyte isolated from Amphipterygium adstringens.</title>
        <authorList>
            <person name="Vazquez M."/>
            <person name="Ceapa C.D."/>
            <person name="Rodriguez Luna D."/>
            <person name="Sanchez Esquivel S."/>
        </authorList>
    </citation>
    <scope>NUCLEOTIDE SEQUENCE [LARGE SCALE GENOMIC DNA]</scope>
    <source>
        <strain evidence="1 2">NF3</strain>
    </source>
</reference>
<evidence type="ECO:0000313" key="2">
    <source>
        <dbReference type="Proteomes" id="UP000190037"/>
    </source>
</evidence>
<protein>
    <submittedName>
        <fullName evidence="1">Uncharacterized protein</fullName>
    </submittedName>
</protein>
<dbReference type="EMBL" id="MWQN01000001">
    <property type="protein sequence ID" value="OPC84206.1"/>
    <property type="molecule type" value="Genomic_DNA"/>
</dbReference>
<sequence length="104" mass="11144">MPAWHHTLVLMDFSEVDVLIVLDGLAVDGTADIRDWYPPGAERPPGAPEQWSASISSEYPLTAVAPVGAHGDLHVDETGAHARFEVVQVADYTAQVLGRGDITP</sequence>
<comment type="caution">
    <text evidence="1">The sequence shown here is derived from an EMBL/GenBank/DDBJ whole genome shotgun (WGS) entry which is preliminary data.</text>
</comment>
<keyword evidence="2" id="KW-1185">Reference proteome</keyword>
<accession>A0A1T3P553</accession>
<dbReference type="STRING" id="159449.B4N89_27680"/>
<organism evidence="1 2">
    <name type="scientific">Embleya scabrispora</name>
    <dbReference type="NCBI Taxonomy" id="159449"/>
    <lineage>
        <taxon>Bacteria</taxon>
        <taxon>Bacillati</taxon>
        <taxon>Actinomycetota</taxon>
        <taxon>Actinomycetes</taxon>
        <taxon>Kitasatosporales</taxon>
        <taxon>Streptomycetaceae</taxon>
        <taxon>Embleya</taxon>
    </lineage>
</organism>